<keyword evidence="5" id="KW-0325">Glycoprotein</keyword>
<evidence type="ECO:0000313" key="9">
    <source>
        <dbReference type="EMBL" id="ROL51383.1"/>
    </source>
</evidence>
<dbReference type="Proteomes" id="UP000281406">
    <property type="component" value="Unassembled WGS sequence"/>
</dbReference>
<name>A0A3N0YZK4_ANAGA</name>
<keyword evidence="3" id="KW-0732">Signal</keyword>
<dbReference type="PANTHER" id="PTHR16840:SF9">
    <property type="entry name" value="GAS1A PROTEIN"/>
    <property type="match status" value="1"/>
</dbReference>
<evidence type="ECO:0000256" key="1">
    <source>
        <dbReference type="ARBA" id="ARBA00004236"/>
    </source>
</evidence>
<feature type="region of interest" description="Disordered" evidence="6">
    <location>
        <begin position="219"/>
        <end position="249"/>
    </location>
</feature>
<evidence type="ECO:0000256" key="6">
    <source>
        <dbReference type="SAM" id="MobiDB-lite"/>
    </source>
</evidence>
<dbReference type="PANTHER" id="PTHR16840">
    <property type="entry name" value="GROWTH ARREST-SPECIFIC PROTEIN 1"/>
    <property type="match status" value="1"/>
</dbReference>
<evidence type="ECO:0000256" key="7">
    <source>
        <dbReference type="SAM" id="Phobius"/>
    </source>
</evidence>
<dbReference type="SMART" id="SM00907">
    <property type="entry name" value="GDNF"/>
    <property type="match status" value="2"/>
</dbReference>
<reference evidence="9 10" key="1">
    <citation type="submission" date="2018-10" db="EMBL/GenBank/DDBJ databases">
        <title>Genome assembly for a Yunnan-Guizhou Plateau 3E fish, Anabarilius grahami (Regan), and its evolutionary and genetic applications.</title>
        <authorList>
            <person name="Jiang W."/>
        </authorList>
    </citation>
    <scope>NUCLEOTIDE SEQUENCE [LARGE SCALE GENOMIC DNA]</scope>
    <source>
        <strain evidence="9">AG-KIZ</strain>
        <tissue evidence="9">Muscle</tissue>
    </source>
</reference>
<keyword evidence="2" id="KW-1003">Cell membrane</keyword>
<evidence type="ECO:0000256" key="5">
    <source>
        <dbReference type="ARBA" id="ARBA00023180"/>
    </source>
</evidence>
<proteinExistence type="predicted"/>
<gene>
    <name evidence="9" type="ORF">DPX16_22479</name>
</gene>
<keyword evidence="10" id="KW-1185">Reference proteome</keyword>
<dbReference type="GO" id="GO:0051726">
    <property type="term" value="P:regulation of cell cycle"/>
    <property type="evidence" value="ECO:0007669"/>
    <property type="project" value="InterPro"/>
</dbReference>
<keyword evidence="7" id="KW-1133">Transmembrane helix</keyword>
<evidence type="ECO:0000259" key="8">
    <source>
        <dbReference type="SMART" id="SM00907"/>
    </source>
</evidence>
<evidence type="ECO:0000256" key="4">
    <source>
        <dbReference type="ARBA" id="ARBA00023136"/>
    </source>
</evidence>
<evidence type="ECO:0000313" key="10">
    <source>
        <dbReference type="Proteomes" id="UP000281406"/>
    </source>
</evidence>
<dbReference type="Pfam" id="PF02351">
    <property type="entry name" value="GDNF"/>
    <property type="match status" value="1"/>
</dbReference>
<sequence length="272" mass="30107">MTDDKRTPVNLSVQLGKRDVSSARAHLDVSERRERTSSCFCIASSNHHGRRLICWQAILNCQSEPECHYAYDQYLHACESILTGQRKKCPSHCISSLVQLNLTKSGPALEDCSCASDPRCREIKRSIEPCLPKTSSMGCTEARRQCERDNQCRNAMGDYLFHCGKLFSGSSCSNPCRNVIAYMRKLPKAQLLDSCVCDGSERTICEFIKTSMKTLCFDSPPVDEEGSSGLDDDESDDEDYPEPEPTRNTGSAFVACSVLTVVASILALVPLP</sequence>
<keyword evidence="4 7" id="KW-0472">Membrane</keyword>
<protein>
    <submittedName>
        <fullName evidence="9">Growth arrest-specific protein 1</fullName>
    </submittedName>
</protein>
<evidence type="ECO:0000256" key="3">
    <source>
        <dbReference type="ARBA" id="ARBA00022729"/>
    </source>
</evidence>
<dbReference type="InterPro" id="IPR016017">
    <property type="entry name" value="GDNF/GAS1"/>
</dbReference>
<comment type="subcellular location">
    <subcellularLocation>
        <location evidence="1">Cell membrane</location>
    </subcellularLocation>
</comment>
<comment type="caution">
    <text evidence="9">The sequence shown here is derived from an EMBL/GenBank/DDBJ whole genome shotgun (WGS) entry which is preliminary data.</text>
</comment>
<dbReference type="GO" id="GO:0005886">
    <property type="term" value="C:plasma membrane"/>
    <property type="evidence" value="ECO:0007669"/>
    <property type="project" value="UniProtKB-SubCell"/>
</dbReference>
<dbReference type="InterPro" id="IPR039596">
    <property type="entry name" value="GAS1"/>
</dbReference>
<dbReference type="OrthoDB" id="5950623at2759"/>
<accession>A0A3N0YZK4</accession>
<feature type="domain" description="GDNF/GAS1" evidence="8">
    <location>
        <begin position="139"/>
        <end position="216"/>
    </location>
</feature>
<organism evidence="9 10">
    <name type="scientific">Anabarilius grahami</name>
    <name type="common">Kanglang fish</name>
    <name type="synonym">Barilius grahami</name>
    <dbReference type="NCBI Taxonomy" id="495550"/>
    <lineage>
        <taxon>Eukaryota</taxon>
        <taxon>Metazoa</taxon>
        <taxon>Chordata</taxon>
        <taxon>Craniata</taxon>
        <taxon>Vertebrata</taxon>
        <taxon>Euteleostomi</taxon>
        <taxon>Actinopterygii</taxon>
        <taxon>Neopterygii</taxon>
        <taxon>Teleostei</taxon>
        <taxon>Ostariophysi</taxon>
        <taxon>Cypriniformes</taxon>
        <taxon>Xenocyprididae</taxon>
        <taxon>Xenocypridinae</taxon>
        <taxon>Xenocypridinae incertae sedis</taxon>
        <taxon>Anabarilius</taxon>
    </lineage>
</organism>
<feature type="transmembrane region" description="Helical" evidence="7">
    <location>
        <begin position="252"/>
        <end position="271"/>
    </location>
</feature>
<feature type="domain" description="GDNF/GAS1" evidence="8">
    <location>
        <begin position="54"/>
        <end position="130"/>
    </location>
</feature>
<feature type="compositionally biased region" description="Acidic residues" evidence="6">
    <location>
        <begin position="221"/>
        <end position="242"/>
    </location>
</feature>
<dbReference type="AlphaFoldDB" id="A0A3N0YZK4"/>
<evidence type="ECO:0000256" key="2">
    <source>
        <dbReference type="ARBA" id="ARBA00022475"/>
    </source>
</evidence>
<dbReference type="EMBL" id="RJVU01018862">
    <property type="protein sequence ID" value="ROL51383.1"/>
    <property type="molecule type" value="Genomic_DNA"/>
</dbReference>
<keyword evidence="7" id="KW-0812">Transmembrane</keyword>